<dbReference type="EMBL" id="BEGY01000054">
    <property type="protein sequence ID" value="GAX80574.1"/>
    <property type="molecule type" value="Genomic_DNA"/>
</dbReference>
<keyword evidence="3" id="KW-0812">Transmembrane</keyword>
<comment type="subcellular location">
    <subcellularLocation>
        <location evidence="1">Membrane</location>
        <topology evidence="1">Multi-pass membrane protein</topology>
    </subcellularLocation>
</comment>
<dbReference type="InterPro" id="IPR013083">
    <property type="entry name" value="Znf_RING/FYVE/PHD"/>
</dbReference>
<dbReference type="CDD" id="cd16495">
    <property type="entry name" value="RING_CH-C4HC3_MARCH"/>
    <property type="match status" value="1"/>
</dbReference>
<dbReference type="OrthoDB" id="533922at2759"/>
<keyword evidence="8" id="KW-1133">Transmembrane helix</keyword>
<dbReference type="Proteomes" id="UP000232323">
    <property type="component" value="Unassembled WGS sequence"/>
</dbReference>
<dbReference type="PANTHER" id="PTHR46065:SF3">
    <property type="entry name" value="FI20425P1"/>
    <property type="match status" value="1"/>
</dbReference>
<sequence length="270" mass="29531">MDCGDKERFLENSKLEESEGACRLCWSPGDDQDGGMLVSPCSCSGTSKWIHERCLESWKQTLRREGHWQRSRTCEVCKSPYRNPIPQYPLPPLTLRRKVIILLRNISNGVLEACHSPSWSLLLYRCWRTYLFITGVYHAARTGTLGLKAGVRLGKALITEQTTVMLHLFASLAEIMGSPYAELLWCQAAAAVLIGLASELIYTSMLGLVGGAIFGFASGYTAAVRSSLGLLARGASAGAGAALRAGIKTIRMFTSMPCARLLRMLLINGP</sequence>
<evidence type="ECO:0000313" key="12">
    <source>
        <dbReference type="Proteomes" id="UP000232323"/>
    </source>
</evidence>
<evidence type="ECO:0000256" key="9">
    <source>
        <dbReference type="ARBA" id="ARBA00023136"/>
    </source>
</evidence>
<keyword evidence="6" id="KW-0833">Ubl conjugation pathway</keyword>
<evidence type="ECO:0000256" key="2">
    <source>
        <dbReference type="ARBA" id="ARBA00022679"/>
    </source>
</evidence>
<dbReference type="SMART" id="SM00744">
    <property type="entry name" value="RINGv"/>
    <property type="match status" value="1"/>
</dbReference>
<keyword evidence="4" id="KW-0479">Metal-binding</keyword>
<reference evidence="11 12" key="1">
    <citation type="submission" date="2017-08" db="EMBL/GenBank/DDBJ databases">
        <title>Acidophilic green algal genome provides insights into adaptation to an acidic environment.</title>
        <authorList>
            <person name="Hirooka S."/>
            <person name="Hirose Y."/>
            <person name="Kanesaki Y."/>
            <person name="Higuchi S."/>
            <person name="Fujiwara T."/>
            <person name="Onuma R."/>
            <person name="Era A."/>
            <person name="Ohbayashi R."/>
            <person name="Uzuka A."/>
            <person name="Nozaki H."/>
            <person name="Yoshikawa H."/>
            <person name="Miyagishima S.Y."/>
        </authorList>
    </citation>
    <scope>NUCLEOTIDE SEQUENCE [LARGE SCALE GENOMIC DNA]</scope>
    <source>
        <strain evidence="11 12">NIES-2499</strain>
    </source>
</reference>
<comment type="caution">
    <text evidence="11">The sequence shown here is derived from an EMBL/GenBank/DDBJ whole genome shotgun (WGS) entry which is preliminary data.</text>
</comment>
<name>A0A250XBW8_9CHLO</name>
<keyword evidence="9" id="KW-0472">Membrane</keyword>
<evidence type="ECO:0000256" key="4">
    <source>
        <dbReference type="ARBA" id="ARBA00022723"/>
    </source>
</evidence>
<dbReference type="GO" id="GO:0016740">
    <property type="term" value="F:transferase activity"/>
    <property type="evidence" value="ECO:0007669"/>
    <property type="project" value="UniProtKB-KW"/>
</dbReference>
<organism evidence="11 12">
    <name type="scientific">Chlamydomonas eustigma</name>
    <dbReference type="NCBI Taxonomy" id="1157962"/>
    <lineage>
        <taxon>Eukaryota</taxon>
        <taxon>Viridiplantae</taxon>
        <taxon>Chlorophyta</taxon>
        <taxon>core chlorophytes</taxon>
        <taxon>Chlorophyceae</taxon>
        <taxon>CS clade</taxon>
        <taxon>Chlamydomonadales</taxon>
        <taxon>Chlamydomonadaceae</taxon>
        <taxon>Chlamydomonas</taxon>
    </lineage>
</organism>
<evidence type="ECO:0000256" key="1">
    <source>
        <dbReference type="ARBA" id="ARBA00004141"/>
    </source>
</evidence>
<dbReference type="GO" id="GO:0016020">
    <property type="term" value="C:membrane"/>
    <property type="evidence" value="ECO:0007669"/>
    <property type="project" value="UniProtKB-SubCell"/>
</dbReference>
<dbReference type="InterPro" id="IPR011016">
    <property type="entry name" value="Znf_RING-CH"/>
</dbReference>
<evidence type="ECO:0000259" key="10">
    <source>
        <dbReference type="PROSITE" id="PS51292"/>
    </source>
</evidence>
<accession>A0A250XBW8</accession>
<dbReference type="GO" id="GO:0008270">
    <property type="term" value="F:zinc ion binding"/>
    <property type="evidence" value="ECO:0007669"/>
    <property type="project" value="UniProtKB-KW"/>
</dbReference>
<feature type="domain" description="RING-CH-type" evidence="10">
    <location>
        <begin position="14"/>
        <end position="84"/>
    </location>
</feature>
<dbReference type="Pfam" id="PF12906">
    <property type="entry name" value="RINGv"/>
    <property type="match status" value="1"/>
</dbReference>
<keyword evidence="2" id="KW-0808">Transferase</keyword>
<proteinExistence type="predicted"/>
<dbReference type="PANTHER" id="PTHR46065">
    <property type="entry name" value="E3 UBIQUITIN-PROTEIN LIGASE MARCH 2/3 FAMILY MEMBER"/>
    <property type="match status" value="1"/>
</dbReference>
<protein>
    <recommendedName>
        <fullName evidence="10">RING-CH-type domain-containing protein</fullName>
    </recommendedName>
</protein>
<evidence type="ECO:0000256" key="5">
    <source>
        <dbReference type="ARBA" id="ARBA00022771"/>
    </source>
</evidence>
<dbReference type="SUPFAM" id="SSF57850">
    <property type="entry name" value="RING/U-box"/>
    <property type="match status" value="1"/>
</dbReference>
<evidence type="ECO:0000256" key="3">
    <source>
        <dbReference type="ARBA" id="ARBA00022692"/>
    </source>
</evidence>
<evidence type="ECO:0000256" key="8">
    <source>
        <dbReference type="ARBA" id="ARBA00022989"/>
    </source>
</evidence>
<dbReference type="Gene3D" id="3.30.40.10">
    <property type="entry name" value="Zinc/RING finger domain, C3HC4 (zinc finger)"/>
    <property type="match status" value="1"/>
</dbReference>
<gene>
    <name evidence="11" type="ORF">CEUSTIGMA_g8011.t1</name>
</gene>
<keyword evidence="12" id="KW-1185">Reference proteome</keyword>
<dbReference type="AlphaFoldDB" id="A0A250XBW8"/>
<dbReference type="PROSITE" id="PS51292">
    <property type="entry name" value="ZF_RING_CH"/>
    <property type="match status" value="1"/>
</dbReference>
<keyword evidence="5" id="KW-0863">Zinc-finger</keyword>
<evidence type="ECO:0000313" key="11">
    <source>
        <dbReference type="EMBL" id="GAX80574.1"/>
    </source>
</evidence>
<evidence type="ECO:0000256" key="6">
    <source>
        <dbReference type="ARBA" id="ARBA00022786"/>
    </source>
</evidence>
<keyword evidence="7" id="KW-0862">Zinc</keyword>
<evidence type="ECO:0000256" key="7">
    <source>
        <dbReference type="ARBA" id="ARBA00022833"/>
    </source>
</evidence>